<reference evidence="8 17" key="2">
    <citation type="submission" date="2016-08" db="EMBL/GenBank/DDBJ databases">
        <title>Probiotic bacterium isolated from chicken gut.</title>
        <authorList>
            <person name="Levy J.L."/>
            <person name="Hassan H.M."/>
            <person name="Mendoza M.A."/>
        </authorList>
    </citation>
    <scope>NUCLEOTIDE SEQUENCE [LARGE SCALE GENOMIC DNA]</scope>
    <source>
        <strain evidence="8 17">P43</strain>
    </source>
</reference>
<dbReference type="EMBL" id="QAZN01000001">
    <property type="protein sequence ID" value="PTV05138.1"/>
    <property type="molecule type" value="Genomic_DNA"/>
</dbReference>
<dbReference type="Proteomes" id="UP000245735">
    <property type="component" value="Unassembled WGS sequence"/>
</dbReference>
<dbReference type="EMBL" id="NGPX01000057">
    <property type="protein sequence ID" value="OYS92816.1"/>
    <property type="molecule type" value="Genomic_DNA"/>
</dbReference>
<dbReference type="EMBL" id="SRKR01000001">
    <property type="protein sequence ID" value="TGB12882.1"/>
    <property type="molecule type" value="Genomic_DNA"/>
</dbReference>
<evidence type="ECO:0000313" key="9">
    <source>
        <dbReference type="EMBL" id="OYS92816.1"/>
    </source>
</evidence>
<dbReference type="Proteomes" id="UP000027731">
    <property type="component" value="Unassembled WGS sequence"/>
</dbReference>
<dbReference type="Proteomes" id="UP000244083">
    <property type="component" value="Unassembled WGS sequence"/>
</dbReference>
<dbReference type="EMBL" id="QGHV01000010">
    <property type="protein sequence ID" value="PWT37980.1"/>
    <property type="molecule type" value="Genomic_DNA"/>
</dbReference>
<dbReference type="SUPFAM" id="SSF58104">
    <property type="entry name" value="Methyl-accepting chemotaxis protein (MCP) signaling domain"/>
    <property type="match status" value="1"/>
</dbReference>
<evidence type="ECO:0000313" key="12">
    <source>
        <dbReference type="EMBL" id="PWT42635.1"/>
    </source>
</evidence>
<dbReference type="EMBL" id="QGHT01000008">
    <property type="protein sequence ID" value="PWT42635.1"/>
    <property type="molecule type" value="Genomic_DNA"/>
</dbReference>
<sequence length="146" mass="16569">MTFGQLAGLIAAIAFLILVIFACILLNQLSKTMKETNKSITTLTRDVHYLSQEMEDVLSNTNTLLDDINHKSEQLDPAVKAVADVSQSVSEVNASLQEMVEKARLHREKRQFDRSIFKFAGKTLVLDAFNKFRQHRKQKKGMTNNE</sequence>
<dbReference type="EMBL" id="WJMV01000034">
    <property type="protein sequence ID" value="MRG75785.1"/>
    <property type="molecule type" value="Genomic_DNA"/>
</dbReference>
<reference evidence="9 18" key="3">
    <citation type="submission" date="2017-05" db="EMBL/GenBank/DDBJ databases">
        <authorList>
            <person name="Lin X.B."/>
            <person name="Stothard P."/>
            <person name="Tasseva G."/>
            <person name="Walter J."/>
        </authorList>
    </citation>
    <scope>NUCLEOTIDE SEQUENCE [LARGE SCALE GENOMIC DNA]</scope>
    <source>
        <strain evidence="9 18">105n</strain>
    </source>
</reference>
<dbReference type="PANTHER" id="PTHR40070:SF1">
    <property type="entry name" value="UPF0478 PROTEIN YTXG"/>
    <property type="match status" value="1"/>
</dbReference>
<evidence type="ECO:0000313" key="7">
    <source>
        <dbReference type="EMBL" id="MRH79447.1"/>
    </source>
</evidence>
<dbReference type="Pfam" id="PF06103">
    <property type="entry name" value="DUF948"/>
    <property type="match status" value="1"/>
</dbReference>
<reference evidence="24 25" key="13">
    <citation type="submission" date="2019-11" db="EMBL/GenBank/DDBJ databases">
        <title>Draft genome sequence of 12 host-associated Lactobacillus reuteri rodent strains.</title>
        <authorList>
            <person name="Zhang S."/>
            <person name="Ozcam M."/>
            <person name="Van Pijkeren J.P."/>
        </authorList>
    </citation>
    <scope>NUCLEOTIDE SEQUENCE [LARGE SCALE GENOMIC DNA]</scope>
    <source>
        <strain evidence="5 25">6799jm-1</strain>
        <strain evidence="7 26">CR</strain>
        <strain evidence="6 24">L1604-1</strain>
    </source>
</reference>
<dbReference type="EMBL" id="MCNS01000024">
    <property type="protein sequence ID" value="OCX46684.1"/>
    <property type="molecule type" value="Genomic_DNA"/>
</dbReference>
<organism evidence="2 16">
    <name type="scientific">Limosilactobacillus reuteri</name>
    <name type="common">Lactobacillus reuteri</name>
    <dbReference type="NCBI Taxonomy" id="1598"/>
    <lineage>
        <taxon>Bacteria</taxon>
        <taxon>Bacillati</taxon>
        <taxon>Bacillota</taxon>
        <taxon>Bacilli</taxon>
        <taxon>Lactobacillales</taxon>
        <taxon>Lactobacillaceae</taxon>
        <taxon>Limosilactobacillus</taxon>
    </lineage>
</organism>
<evidence type="ECO:0000313" key="22">
    <source>
        <dbReference type="Proteomes" id="UP000276940"/>
    </source>
</evidence>
<evidence type="ECO:0000313" key="5">
    <source>
        <dbReference type="EMBL" id="MRG75785.1"/>
    </source>
</evidence>
<reference evidence="11" key="9">
    <citation type="submission" date="2018-05" db="EMBL/GenBank/DDBJ databases">
        <authorList>
            <person name="Peng X.Y."/>
            <person name="Xu Y.F."/>
            <person name="Luo D."/>
            <person name="Yu J."/>
            <person name="Gu J.Y."/>
        </authorList>
    </citation>
    <scope>NUCLEOTIDE SEQUENCE</scope>
    <source>
        <strain evidence="12">LR10</strain>
        <strain evidence="11">LR9</strain>
    </source>
</reference>
<evidence type="ECO:0000313" key="3">
    <source>
        <dbReference type="EMBL" id="MDD1382932.1"/>
    </source>
</evidence>
<dbReference type="RefSeq" id="WP_003666701.1">
    <property type="nucleotide sequence ID" value="NZ_CAJSZG010000010.1"/>
</dbReference>
<evidence type="ECO:0000313" key="19">
    <source>
        <dbReference type="Proteomes" id="UP000244083"/>
    </source>
</evidence>
<evidence type="ECO:0000313" key="15">
    <source>
        <dbReference type="EMBL" id="TGB12882.1"/>
    </source>
</evidence>
<dbReference type="Proteomes" id="UP000441557">
    <property type="component" value="Unassembled WGS sequence"/>
</dbReference>
<evidence type="ECO:0000313" key="14">
    <source>
        <dbReference type="EMBL" id="RMX25172.1"/>
    </source>
</evidence>
<dbReference type="Proteomes" id="UP000452188">
    <property type="component" value="Unassembled WGS sequence"/>
</dbReference>
<evidence type="ECO:0000313" key="18">
    <source>
        <dbReference type="Proteomes" id="UP000216681"/>
    </source>
</evidence>
<dbReference type="Proteomes" id="UP000095141">
    <property type="component" value="Unassembled WGS sequence"/>
</dbReference>
<evidence type="ECO:0000313" key="8">
    <source>
        <dbReference type="EMBL" id="OCX46684.1"/>
    </source>
</evidence>
<reference evidence="13 23" key="12">
    <citation type="submission" date="2019-07" db="EMBL/GenBank/DDBJ databases">
        <title>Gastrointestinal microbiota of Peromyscus leucopus, the white-footed mouse.</title>
        <authorList>
            <person name="Milovic A."/>
            <person name="Bassam K."/>
            <person name="Barbour A.G."/>
        </authorList>
    </citation>
    <scope>NUCLEOTIDE SEQUENCE [LARGE SCALE GENOMIC DNA]</scope>
    <source>
        <strain evidence="13 23">LL7</strain>
    </source>
</reference>
<evidence type="ECO:0000313" key="16">
    <source>
        <dbReference type="Proteomes" id="UP000027731"/>
    </source>
</evidence>
<reference evidence="10" key="6">
    <citation type="journal article" date="2018" name="Genome Announc.">
        <title>Fifty-Six Draft Genome Sequences of 10 Lactobacillus Species from 22 Commercial Dietary Supplements.</title>
        <authorList>
            <person name="Gangiredla J."/>
            <person name="Barnaba T.J."/>
            <person name="Mammel M.K."/>
            <person name="Lacher D.W."/>
            <person name="Elkins C.A."/>
            <person name="Lampel K.A."/>
            <person name="Whitehouse C.A."/>
            <person name="Tartera C."/>
        </authorList>
    </citation>
    <scope>NUCLEOTIDE SEQUENCE</scope>
    <source>
        <strain evidence="10">DS12_10</strain>
    </source>
</reference>
<dbReference type="Proteomes" id="UP001286376">
    <property type="component" value="Unassembled WGS sequence"/>
</dbReference>
<evidence type="ECO:0000313" key="26">
    <source>
        <dbReference type="Proteomes" id="UP000470878"/>
    </source>
</evidence>
<evidence type="ECO:0000313" key="17">
    <source>
        <dbReference type="Proteomes" id="UP000095141"/>
    </source>
</evidence>
<protein>
    <submittedName>
        <fullName evidence="2">Chemotaxis protein</fullName>
    </submittedName>
    <submittedName>
        <fullName evidence="3">DUF948 domain-containing protein</fullName>
    </submittedName>
</protein>
<dbReference type="PATRIC" id="fig|1598.90.peg.67"/>
<reference evidence="15" key="11">
    <citation type="submission" date="2019-04" db="EMBL/GenBank/DDBJ databases">
        <authorList>
            <person name="Bisanz J.E."/>
            <person name="Chagwedera N.D."/>
            <person name="Chawla A."/>
            <person name="Turnbaugh P.J."/>
        </authorList>
    </citation>
    <scope>NUCLEOTIDE SEQUENCE</scope>
    <source>
        <strain evidence="15">I8-5</strain>
    </source>
</reference>
<evidence type="ECO:0000313" key="21">
    <source>
        <dbReference type="Proteomes" id="UP000245980"/>
    </source>
</evidence>
<proteinExistence type="predicted"/>
<dbReference type="Gene3D" id="1.10.287.950">
    <property type="entry name" value="Methyl-accepting chemotaxis protein"/>
    <property type="match status" value="1"/>
</dbReference>
<dbReference type="Proteomes" id="UP000470878">
    <property type="component" value="Unassembled WGS sequence"/>
</dbReference>
<evidence type="ECO:0000313" key="6">
    <source>
        <dbReference type="EMBL" id="MRG83903.1"/>
    </source>
</evidence>
<keyword evidence="1" id="KW-0472">Membrane</keyword>
<evidence type="ECO:0000313" key="10">
    <source>
        <dbReference type="EMBL" id="PTV05138.1"/>
    </source>
</evidence>
<evidence type="ECO:0000313" key="24">
    <source>
        <dbReference type="Proteomes" id="UP000441557"/>
    </source>
</evidence>
<reference evidence="4 27" key="14">
    <citation type="journal article" date="2022" name="Front. Cell. Infect. Microbiol.">
        <title>The probiotic and immunomodulation effects of Limosilactobacillus reuteri RGW1 isolated from calf feces.</title>
        <authorList>
            <person name="Huang K."/>
            <person name="Shi W."/>
            <person name="Yang B."/>
            <person name="Wang J."/>
        </authorList>
    </citation>
    <scope>NUCLEOTIDE SEQUENCE [LARGE SCALE GENOMIC DNA]</scope>
    <source>
        <strain evidence="4 27">RGW1</strain>
    </source>
</reference>
<dbReference type="Proteomes" id="UP000245980">
    <property type="component" value="Unassembled WGS sequence"/>
</dbReference>
<reference evidence="4" key="15">
    <citation type="submission" date="2022-08" db="EMBL/GenBank/DDBJ databases">
        <authorList>
            <person name="Huang K."/>
        </authorList>
    </citation>
    <scope>NUCLEOTIDE SEQUENCE</scope>
    <source>
        <strain evidence="4">RGW1</strain>
    </source>
</reference>
<reference evidence="2 16" key="1">
    <citation type="submission" date="2014-06" db="EMBL/GenBank/DDBJ databases">
        <title>Genetic determinant of reutericyclin biosynthesis of Lactobacillus reuteri.</title>
        <authorList>
            <person name="Lin X."/>
            <person name="Duar R."/>
            <person name="Walter J."/>
            <person name="Gaenzle M."/>
        </authorList>
    </citation>
    <scope>NUCLEOTIDE SEQUENCE [LARGE SCALE GENOMIC DNA]</scope>
    <source>
        <strain evidence="2 16">LTH2584</strain>
    </source>
</reference>
<gene>
    <name evidence="8" type="ORF">BFD03_09530</name>
    <name evidence="14" type="ORF">C5O77_06385</name>
    <name evidence="9" type="ORF">CBG15_08760</name>
    <name evidence="10" type="ORF">DB325_00095</name>
    <name evidence="12" type="ORF">DKZ22_03260</name>
    <name evidence="11" type="ORF">DKZ35_02825</name>
    <name evidence="15" type="ORF">E5F87_00845</name>
    <name evidence="13" type="ORF">FOD75_07745</name>
    <name evidence="7" type="ORF">GIX77_01430</name>
    <name evidence="5" type="ORF">GIX79_08510</name>
    <name evidence="6" type="ORF">GIX80_05760</name>
    <name evidence="2" type="ORF">LR3_10560</name>
    <name evidence="4" type="ORF">NX099_01705</name>
    <name evidence="3" type="ORF">PSQ53_08315</name>
</gene>
<keyword evidence="1" id="KW-1133">Transmembrane helix</keyword>
<dbReference type="EMBL" id="PTLS01000028">
    <property type="protein sequence ID" value="RMX25172.1"/>
    <property type="molecule type" value="Genomic_DNA"/>
</dbReference>
<dbReference type="GeneID" id="77191995"/>
<dbReference type="EMBL" id="JAQTKT010000001">
    <property type="protein sequence ID" value="MDD1382932.1"/>
    <property type="molecule type" value="Genomic_DNA"/>
</dbReference>
<evidence type="ECO:0000256" key="1">
    <source>
        <dbReference type="SAM" id="Phobius"/>
    </source>
</evidence>
<dbReference type="EMBL" id="JAOTNP010000006">
    <property type="protein sequence ID" value="MDV8946124.1"/>
    <property type="molecule type" value="Genomic_DNA"/>
</dbReference>
<reference evidence="14 22" key="7">
    <citation type="journal article" date="2018" name="J Appl Environ Microbiol">
        <title>The gut symbionts Lactobacillus reuteri R2lc and 2010 encode a polyketide synthase cluster that activates the mammalian aryl-hydrocarbon receptor.</title>
        <authorList>
            <person name="Ozcam M."/>
            <person name="Roos S."/>
            <person name="Van Pijkeren J.P."/>
        </authorList>
    </citation>
    <scope>NUCLEOTIDE SEQUENCE [LARGE SCALE GENOMIC DNA]</scope>
    <source>
        <strain evidence="14 22">R2lc</strain>
    </source>
</reference>
<keyword evidence="1" id="KW-0812">Transmembrane</keyword>
<reference evidence="19" key="8">
    <citation type="submission" date="2018-04" db="EMBL/GenBank/DDBJ databases">
        <title>Draft Genome Sequences of 10 Lactobacillus Species from 22 Commercial Probiotic Products.</title>
        <authorList>
            <person name="Gangiredla J."/>
            <person name="Barnaba T.J."/>
            <person name="Mammel M.K."/>
            <person name="Lacher D.W."/>
            <person name="Elkins C.A."/>
            <person name="Lampel K.A."/>
            <person name="Whitehouse C.A."/>
            <person name="Tartera C."/>
        </authorList>
    </citation>
    <scope>NUCLEOTIDE SEQUENCE [LARGE SCALE GENOMIC DNA]</scope>
    <source>
        <strain evidence="19">DS12_10</strain>
    </source>
</reference>
<dbReference type="EMBL" id="WJMZ01000004">
    <property type="protein sequence ID" value="MRG83903.1"/>
    <property type="molecule type" value="Genomic_DNA"/>
</dbReference>
<accession>A0A073JPL2</accession>
<evidence type="ECO:0000313" key="27">
    <source>
        <dbReference type="Proteomes" id="UP001286376"/>
    </source>
</evidence>
<dbReference type="Proteomes" id="UP001217945">
    <property type="component" value="Unassembled WGS sequence"/>
</dbReference>
<reference evidence="15" key="10">
    <citation type="journal article" date="2019" name="Cell Metab.">
        <title>Nutrient sensing in CD11c cells alters the gut microbiome to regulate food intake and body mass.</title>
        <authorList>
            <person name="Chagwedera N.D."/>
            <person name="Ang Q.Y."/>
            <person name="Bisanz J.E."/>
            <person name="Leong Y.A."/>
            <person name="Ganeshan K."/>
            <person name="Cai J."/>
            <person name="Patterson A.D."/>
            <person name="Turnbaugh P.J."/>
            <person name="Chawla A."/>
        </authorList>
    </citation>
    <scope>NUCLEOTIDE SEQUENCE</scope>
    <source>
        <strain evidence="15">I8-5</strain>
    </source>
</reference>
<reference evidence="9 18" key="4">
    <citation type="submission" date="2017-09" db="EMBL/GenBank/DDBJ databases">
        <title>Tripartite evolution among Lactobacillus johnsonii, Lactobacillus taiwanensis, Lactobacillus reuteri and their rodent host.</title>
        <authorList>
            <person name="Wang T."/>
            <person name="Knowles S."/>
            <person name="Cheng C."/>
        </authorList>
    </citation>
    <scope>NUCLEOTIDE SEQUENCE [LARGE SCALE GENOMIC DNA]</scope>
    <source>
        <strain evidence="9 18">105n</strain>
    </source>
</reference>
<evidence type="ECO:0000313" key="4">
    <source>
        <dbReference type="EMBL" id="MDV8946124.1"/>
    </source>
</evidence>
<dbReference type="PANTHER" id="PTHR40070">
    <property type="entry name" value="UPF0478 PROTEIN YTXG"/>
    <property type="match status" value="1"/>
</dbReference>
<evidence type="ECO:0000313" key="23">
    <source>
        <dbReference type="Proteomes" id="UP000316394"/>
    </source>
</evidence>
<evidence type="ECO:0000313" key="2">
    <source>
        <dbReference type="EMBL" id="KEK16802.1"/>
    </source>
</evidence>
<dbReference type="EMBL" id="CP041676">
    <property type="protein sequence ID" value="QDR72961.1"/>
    <property type="molecule type" value="Genomic_DNA"/>
</dbReference>
<reference evidence="20 21" key="5">
    <citation type="journal article" date="2018" name="Front. Microbiol.">
        <title>Comparative Genomics of the Herbivore Gut Symbiont Lactobacillus reuteri Reveals Genetic Diversity and Lifestyle Adaptation.</title>
        <authorList>
            <person name="Zhao J."/>
        </authorList>
    </citation>
    <scope>NUCLEOTIDE SEQUENCE [LARGE SCALE GENOMIC DNA]</scope>
    <source>
        <strain evidence="12 21">LR10</strain>
        <strain evidence="20">LR9</strain>
    </source>
</reference>
<dbReference type="EMBL" id="JOSX01000002">
    <property type="protein sequence ID" value="KEK16802.1"/>
    <property type="molecule type" value="Genomic_DNA"/>
</dbReference>
<dbReference type="Proteomes" id="UP000276940">
    <property type="component" value="Unassembled WGS sequence"/>
</dbReference>
<dbReference type="OMA" id="KTNDLMT"/>
<evidence type="ECO:0000313" key="13">
    <source>
        <dbReference type="EMBL" id="QDR72961.1"/>
    </source>
</evidence>
<dbReference type="Proteomes" id="UP000297521">
    <property type="component" value="Unassembled WGS sequence"/>
</dbReference>
<dbReference type="Proteomes" id="UP000316394">
    <property type="component" value="Chromosome"/>
</dbReference>
<reference evidence="3" key="16">
    <citation type="submission" date="2023-02" db="EMBL/GenBank/DDBJ databases">
        <title>Complete genome sequence of Limosilactobacillus reuteri SRCM217616 isolated from Bos taurus feces.</title>
        <authorList>
            <person name="Yang H.-G."/>
            <person name="Kim J.-W."/>
            <person name="Ha G.-S."/>
            <person name="Yang H.-J."/>
            <person name="Jeong D.-Y."/>
        </authorList>
    </citation>
    <scope>NUCLEOTIDE SEQUENCE</scope>
    <source>
        <strain evidence="3">SRCM217616</strain>
    </source>
</reference>
<evidence type="ECO:0000313" key="11">
    <source>
        <dbReference type="EMBL" id="PWT37980.1"/>
    </source>
</evidence>
<feature type="transmembrane region" description="Helical" evidence="1">
    <location>
        <begin position="6"/>
        <end position="26"/>
    </location>
</feature>
<name>A0A073JPL2_LIMRT</name>
<dbReference type="Proteomes" id="UP000216681">
    <property type="component" value="Unassembled WGS sequence"/>
</dbReference>
<evidence type="ECO:0000313" key="25">
    <source>
        <dbReference type="Proteomes" id="UP000452188"/>
    </source>
</evidence>
<dbReference type="EMBL" id="WJMX01000002">
    <property type="protein sequence ID" value="MRH79447.1"/>
    <property type="molecule type" value="Genomic_DNA"/>
</dbReference>
<dbReference type="DNASU" id="5188552"/>
<dbReference type="AlphaFoldDB" id="A0A073JPL2"/>
<dbReference type="InterPro" id="IPR009293">
    <property type="entry name" value="UPF0478"/>
</dbReference>
<evidence type="ECO:0000313" key="20">
    <source>
        <dbReference type="Proteomes" id="UP000245735"/>
    </source>
</evidence>